<accession>A0ABT1BQM9</accession>
<comment type="subcellular location">
    <subcellularLocation>
        <location evidence="1">Membrane</location>
    </subcellularLocation>
</comment>
<evidence type="ECO:0000256" key="1">
    <source>
        <dbReference type="ARBA" id="ARBA00004370"/>
    </source>
</evidence>
<feature type="transmembrane region" description="Helical" evidence="5">
    <location>
        <begin position="71"/>
        <end position="91"/>
    </location>
</feature>
<feature type="transmembrane region" description="Helical" evidence="5">
    <location>
        <begin position="119"/>
        <end position="141"/>
    </location>
</feature>
<keyword evidence="4 5" id="KW-0472">Membrane</keyword>
<keyword evidence="3 5" id="KW-1133">Transmembrane helix</keyword>
<evidence type="ECO:0000256" key="4">
    <source>
        <dbReference type="ARBA" id="ARBA00023136"/>
    </source>
</evidence>
<feature type="transmembrane region" description="Helical" evidence="5">
    <location>
        <begin position="6"/>
        <end position="28"/>
    </location>
</feature>
<dbReference type="SUPFAM" id="SSF161084">
    <property type="entry name" value="MAPEG domain-like"/>
    <property type="match status" value="1"/>
</dbReference>
<evidence type="ECO:0000313" key="7">
    <source>
        <dbReference type="Proteomes" id="UP001204851"/>
    </source>
</evidence>
<keyword evidence="7" id="KW-1185">Reference proteome</keyword>
<dbReference type="RefSeq" id="WP_252770211.1">
    <property type="nucleotide sequence ID" value="NZ_JAMXMC010000007.1"/>
</dbReference>
<evidence type="ECO:0000256" key="2">
    <source>
        <dbReference type="ARBA" id="ARBA00022692"/>
    </source>
</evidence>
<dbReference type="Proteomes" id="UP001204851">
    <property type="component" value="Unassembled WGS sequence"/>
</dbReference>
<dbReference type="Pfam" id="PF01124">
    <property type="entry name" value="MAPEG"/>
    <property type="match status" value="1"/>
</dbReference>
<reference evidence="6 7" key="1">
    <citation type="submission" date="2022-06" db="EMBL/GenBank/DDBJ databases">
        <title>Ideonella sp. NS12-5 Genome sequencing and assembly.</title>
        <authorList>
            <person name="Jung Y."/>
        </authorList>
    </citation>
    <scope>NUCLEOTIDE SEQUENCE [LARGE SCALE GENOMIC DNA]</scope>
    <source>
        <strain evidence="6 7">NS12-5</strain>
    </source>
</reference>
<dbReference type="InterPro" id="IPR023352">
    <property type="entry name" value="MAPEG-like_dom_sf"/>
</dbReference>
<gene>
    <name evidence="6" type="ORF">M0L44_13465</name>
</gene>
<name>A0ABT1BQM9_9BURK</name>
<protein>
    <submittedName>
        <fullName evidence="6">MAPEG family protein</fullName>
    </submittedName>
</protein>
<keyword evidence="2 5" id="KW-0812">Transmembrane</keyword>
<dbReference type="Gene3D" id="1.20.120.550">
    <property type="entry name" value="Membrane associated eicosanoid/glutathione metabolism-like domain"/>
    <property type="match status" value="1"/>
</dbReference>
<evidence type="ECO:0000256" key="3">
    <source>
        <dbReference type="ARBA" id="ARBA00022989"/>
    </source>
</evidence>
<proteinExistence type="predicted"/>
<dbReference type="EMBL" id="JAMXMC010000007">
    <property type="protein sequence ID" value="MCO5977712.1"/>
    <property type="molecule type" value="Genomic_DNA"/>
</dbReference>
<comment type="caution">
    <text evidence="6">The sequence shown here is derived from an EMBL/GenBank/DDBJ whole genome shotgun (WGS) entry which is preliminary data.</text>
</comment>
<organism evidence="6 7">
    <name type="scientific">Ideonella oryzae</name>
    <dbReference type="NCBI Taxonomy" id="2937441"/>
    <lineage>
        <taxon>Bacteria</taxon>
        <taxon>Pseudomonadati</taxon>
        <taxon>Pseudomonadota</taxon>
        <taxon>Betaproteobacteria</taxon>
        <taxon>Burkholderiales</taxon>
        <taxon>Sphaerotilaceae</taxon>
        <taxon>Ideonella</taxon>
    </lineage>
</organism>
<dbReference type="InterPro" id="IPR001129">
    <property type="entry name" value="Membr-assoc_MAPEG"/>
</dbReference>
<sequence length="143" mass="15484">MSPSPAALLAPVFALAFWTFLVLLRLAFVRIRAGLCGQISPGDFRLGESPQVPAPVTLVNRNYMNLLELPVLFYALSLILVAQPALAGPWAPGLQWAYVGLRIVHSVVHQSYNNVLHRLAVFAASNAVLVTLWTLAALRLAGT</sequence>
<evidence type="ECO:0000256" key="5">
    <source>
        <dbReference type="SAM" id="Phobius"/>
    </source>
</evidence>
<evidence type="ECO:0000313" key="6">
    <source>
        <dbReference type="EMBL" id="MCO5977712.1"/>
    </source>
</evidence>